<proteinExistence type="predicted"/>
<dbReference type="InterPro" id="IPR000225">
    <property type="entry name" value="Armadillo"/>
</dbReference>
<evidence type="ECO:0000256" key="4">
    <source>
        <dbReference type="SAM" id="MobiDB-lite"/>
    </source>
</evidence>
<dbReference type="PROSITE" id="PS50176">
    <property type="entry name" value="ARM_REPEAT"/>
    <property type="match status" value="2"/>
</dbReference>
<evidence type="ECO:0000256" key="3">
    <source>
        <dbReference type="SAM" id="Coils"/>
    </source>
</evidence>
<evidence type="ECO:0000313" key="6">
    <source>
        <dbReference type="Proteomes" id="UP000649617"/>
    </source>
</evidence>
<gene>
    <name evidence="5" type="primary">ARMC6</name>
    <name evidence="5" type="ORF">SPIL2461_LOCUS17051</name>
</gene>
<dbReference type="OrthoDB" id="449062at2759"/>
<dbReference type="EMBL" id="CAJNIZ010042909">
    <property type="protein sequence ID" value="CAE7643044.1"/>
    <property type="molecule type" value="Genomic_DNA"/>
</dbReference>
<evidence type="ECO:0000256" key="2">
    <source>
        <dbReference type="PROSITE-ProRule" id="PRU00259"/>
    </source>
</evidence>
<protein>
    <submittedName>
        <fullName evidence="5">ARMC6 protein</fullName>
    </submittedName>
</protein>
<comment type="caution">
    <text evidence="5">The sequence shown here is derived from an EMBL/GenBank/DDBJ whole genome shotgun (WGS) entry which is preliminary data.</text>
</comment>
<dbReference type="SUPFAM" id="SSF48371">
    <property type="entry name" value="ARM repeat"/>
    <property type="match status" value="1"/>
</dbReference>
<feature type="compositionally biased region" description="Basic and acidic residues" evidence="4">
    <location>
        <begin position="35"/>
        <end position="46"/>
    </location>
</feature>
<sequence>MLLFSRFFKKDGNEPTVHHVKLPSAPSSMYFDKERGRWRERGKEHLEEEESSLPPPPSMGFKPATKTENAQETSPLACLIAPPNIYGDRFARKHTAATVPALLAAGTEGKDETAWSVSEDSSAAKSLEVFKDFAEFELLLEQANTRADAAEQKERAAAAIAEAHARARAVEQKAEAAIAEANARAAAAEEKSTALVCHANAHFKALEEQLAQALGKLHATPLPGTMAESEVVAVIGESAAEEAAQEESPEELTGGCADVQCNGIHRLINLLDKHSSNPEVCSQACRALESLILKDAGPEAKVADLGGVELILHVLETHPHEATYLLLPVLETLRSLTFHEKSVDRATAANGASRVLAFLAKNLCAPELLGGACAVLLKLSVIDKNRHQIAHCGGAAVLARAIREHRSREQVVEPCCQILNMLACHQELRPLVLAADGNLSAAAVACSA</sequence>
<dbReference type="Pfam" id="PF00514">
    <property type="entry name" value="Arm"/>
    <property type="match status" value="1"/>
</dbReference>
<dbReference type="PANTHER" id="PTHR22895">
    <property type="entry name" value="ARMADILLO REPEAT-CONTAINING PROTEIN 6"/>
    <property type="match status" value="1"/>
</dbReference>
<dbReference type="AlphaFoldDB" id="A0A812VV64"/>
<dbReference type="PANTHER" id="PTHR22895:SF0">
    <property type="entry name" value="ARMADILLO REPEAT-CONTAINING PROTEIN 6"/>
    <property type="match status" value="1"/>
</dbReference>
<reference evidence="5" key="1">
    <citation type="submission" date="2021-02" db="EMBL/GenBank/DDBJ databases">
        <authorList>
            <person name="Dougan E. K."/>
            <person name="Rhodes N."/>
            <person name="Thang M."/>
            <person name="Chan C."/>
        </authorList>
    </citation>
    <scope>NUCLEOTIDE SEQUENCE</scope>
</reference>
<evidence type="ECO:0000313" key="5">
    <source>
        <dbReference type="EMBL" id="CAE7643044.1"/>
    </source>
</evidence>
<dbReference type="InterPro" id="IPR016024">
    <property type="entry name" value="ARM-type_fold"/>
</dbReference>
<keyword evidence="1" id="KW-0677">Repeat</keyword>
<organism evidence="5 6">
    <name type="scientific">Symbiodinium pilosum</name>
    <name type="common">Dinoflagellate</name>
    <dbReference type="NCBI Taxonomy" id="2952"/>
    <lineage>
        <taxon>Eukaryota</taxon>
        <taxon>Sar</taxon>
        <taxon>Alveolata</taxon>
        <taxon>Dinophyceae</taxon>
        <taxon>Suessiales</taxon>
        <taxon>Symbiodiniaceae</taxon>
        <taxon>Symbiodinium</taxon>
    </lineage>
</organism>
<name>A0A812VV64_SYMPI</name>
<keyword evidence="3" id="KW-0175">Coiled coil</keyword>
<dbReference type="InterPro" id="IPR011989">
    <property type="entry name" value="ARM-like"/>
</dbReference>
<evidence type="ECO:0000256" key="1">
    <source>
        <dbReference type="ARBA" id="ARBA00022737"/>
    </source>
</evidence>
<feature type="coiled-coil region" evidence="3">
    <location>
        <begin position="133"/>
        <end position="191"/>
    </location>
</feature>
<feature type="region of interest" description="Disordered" evidence="4">
    <location>
        <begin position="35"/>
        <end position="70"/>
    </location>
</feature>
<dbReference type="Gene3D" id="1.25.10.10">
    <property type="entry name" value="Leucine-rich Repeat Variant"/>
    <property type="match status" value="2"/>
</dbReference>
<dbReference type="Proteomes" id="UP000649617">
    <property type="component" value="Unassembled WGS sequence"/>
</dbReference>
<keyword evidence="6" id="KW-1185">Reference proteome</keyword>
<feature type="repeat" description="ARM" evidence="2">
    <location>
        <begin position="393"/>
        <end position="437"/>
    </location>
</feature>
<accession>A0A812VV64</accession>
<feature type="repeat" description="ARM" evidence="2">
    <location>
        <begin position="262"/>
        <end position="306"/>
    </location>
</feature>